<evidence type="ECO:0008006" key="4">
    <source>
        <dbReference type="Google" id="ProtNLM"/>
    </source>
</evidence>
<dbReference type="EMBL" id="NEVH01023955">
    <property type="protein sequence ID" value="PNF17830.1"/>
    <property type="molecule type" value="Genomic_DNA"/>
</dbReference>
<dbReference type="AlphaFoldDB" id="A0A2J7PNB6"/>
<feature type="chain" id="PRO_5014352398" description="Mos1 transposase HTH domain-containing protein" evidence="1">
    <location>
        <begin position="26"/>
        <end position="131"/>
    </location>
</feature>
<accession>A0A2J7PNB6</accession>
<evidence type="ECO:0000256" key="1">
    <source>
        <dbReference type="SAM" id="SignalP"/>
    </source>
</evidence>
<organism evidence="2 3">
    <name type="scientific">Cryptotermes secundus</name>
    <dbReference type="NCBI Taxonomy" id="105785"/>
    <lineage>
        <taxon>Eukaryota</taxon>
        <taxon>Metazoa</taxon>
        <taxon>Ecdysozoa</taxon>
        <taxon>Arthropoda</taxon>
        <taxon>Hexapoda</taxon>
        <taxon>Insecta</taxon>
        <taxon>Pterygota</taxon>
        <taxon>Neoptera</taxon>
        <taxon>Polyneoptera</taxon>
        <taxon>Dictyoptera</taxon>
        <taxon>Blattodea</taxon>
        <taxon>Blattoidea</taxon>
        <taxon>Termitoidae</taxon>
        <taxon>Kalotermitidae</taxon>
        <taxon>Cryptotermitinae</taxon>
        <taxon>Cryptotermes</taxon>
    </lineage>
</organism>
<evidence type="ECO:0000313" key="2">
    <source>
        <dbReference type="EMBL" id="PNF17830.1"/>
    </source>
</evidence>
<reference evidence="2 3" key="1">
    <citation type="submission" date="2017-12" db="EMBL/GenBank/DDBJ databases">
        <title>Hemimetabolous genomes reveal molecular basis of termite eusociality.</title>
        <authorList>
            <person name="Harrison M.C."/>
            <person name="Jongepier E."/>
            <person name="Robertson H.M."/>
            <person name="Arning N."/>
            <person name="Bitard-Feildel T."/>
            <person name="Chao H."/>
            <person name="Childers C.P."/>
            <person name="Dinh H."/>
            <person name="Doddapaneni H."/>
            <person name="Dugan S."/>
            <person name="Gowin J."/>
            <person name="Greiner C."/>
            <person name="Han Y."/>
            <person name="Hu H."/>
            <person name="Hughes D.S.T."/>
            <person name="Huylmans A.-K."/>
            <person name="Kemena C."/>
            <person name="Kremer L.P.M."/>
            <person name="Lee S.L."/>
            <person name="Lopez-Ezquerra A."/>
            <person name="Mallet L."/>
            <person name="Monroy-Kuhn J.M."/>
            <person name="Moser A."/>
            <person name="Murali S.C."/>
            <person name="Muzny D.M."/>
            <person name="Otani S."/>
            <person name="Piulachs M.-D."/>
            <person name="Poelchau M."/>
            <person name="Qu J."/>
            <person name="Schaub F."/>
            <person name="Wada-Katsumata A."/>
            <person name="Worley K.C."/>
            <person name="Xie Q."/>
            <person name="Ylla G."/>
            <person name="Poulsen M."/>
            <person name="Gibbs R.A."/>
            <person name="Schal C."/>
            <person name="Richards S."/>
            <person name="Belles X."/>
            <person name="Korb J."/>
            <person name="Bornberg-Bauer E."/>
        </authorList>
    </citation>
    <scope>NUCLEOTIDE SEQUENCE [LARGE SCALE GENOMIC DNA]</scope>
    <source>
        <tissue evidence="2">Whole body</tissue>
    </source>
</reference>
<evidence type="ECO:0000313" key="3">
    <source>
        <dbReference type="Proteomes" id="UP000235965"/>
    </source>
</evidence>
<keyword evidence="1" id="KW-0732">Signal</keyword>
<sequence>MTGLSSPATVMAILFLQCVFKMAMSIQNPTRCEAHAVIRFLHVKGNTAAVIHRHLISFYGEDVNRQNVARWYCQFEVRRSDVHDEIRSGRPSVVTDEIIQKNDENICADRRLTIDELHLQCPEMARTVLSG</sequence>
<dbReference type="PANTHER" id="PTHR46060:SF1">
    <property type="entry name" value="MARINER MOS1 TRANSPOSASE-LIKE PROTEIN"/>
    <property type="match status" value="1"/>
</dbReference>
<dbReference type="STRING" id="105785.A0A2J7PNB6"/>
<feature type="signal peptide" evidence="1">
    <location>
        <begin position="1"/>
        <end position="25"/>
    </location>
</feature>
<dbReference type="InterPro" id="IPR052709">
    <property type="entry name" value="Transposase-MT_Hybrid"/>
</dbReference>
<dbReference type="PANTHER" id="PTHR46060">
    <property type="entry name" value="MARINER MOS1 TRANSPOSASE-LIKE PROTEIN"/>
    <property type="match status" value="1"/>
</dbReference>
<gene>
    <name evidence="2" type="ORF">B7P43_G05795</name>
</gene>
<name>A0A2J7PNB6_9NEOP</name>
<keyword evidence="3" id="KW-1185">Reference proteome</keyword>
<protein>
    <recommendedName>
        <fullName evidence="4">Mos1 transposase HTH domain-containing protein</fullName>
    </recommendedName>
</protein>
<proteinExistence type="predicted"/>
<dbReference type="Proteomes" id="UP000235965">
    <property type="component" value="Unassembled WGS sequence"/>
</dbReference>
<comment type="caution">
    <text evidence="2">The sequence shown here is derived from an EMBL/GenBank/DDBJ whole genome shotgun (WGS) entry which is preliminary data.</text>
</comment>
<dbReference type="InParanoid" id="A0A2J7PNB6"/>